<gene>
    <name evidence="5" type="primary">MTRF1L</name>
</gene>
<dbReference type="InterPro" id="IPR050057">
    <property type="entry name" value="Prokaryotic/Mito_RF"/>
</dbReference>
<dbReference type="Gene3D" id="6.10.140.1950">
    <property type="match status" value="1"/>
</dbReference>
<dbReference type="Gene3D" id="3.30.70.1660">
    <property type="match status" value="1"/>
</dbReference>
<dbReference type="SUPFAM" id="SSF75620">
    <property type="entry name" value="Release factor"/>
    <property type="match status" value="1"/>
</dbReference>
<dbReference type="InterPro" id="IPR005139">
    <property type="entry name" value="PCRF"/>
</dbReference>
<dbReference type="NCBIfam" id="NF001859">
    <property type="entry name" value="PRK00591.1"/>
    <property type="match status" value="1"/>
</dbReference>
<evidence type="ECO:0000259" key="4">
    <source>
        <dbReference type="PROSITE" id="PS00745"/>
    </source>
</evidence>
<dbReference type="EMBL" id="HAAD01000515">
    <property type="protein sequence ID" value="CDG66747.1"/>
    <property type="molecule type" value="mRNA"/>
</dbReference>
<evidence type="ECO:0000256" key="3">
    <source>
        <dbReference type="ARBA" id="ARBA00022917"/>
    </source>
</evidence>
<dbReference type="Pfam" id="PF00472">
    <property type="entry name" value="RF-1"/>
    <property type="match status" value="1"/>
</dbReference>
<keyword evidence="3" id="KW-0648">Protein biosynthesis</keyword>
<dbReference type="SMART" id="SM00937">
    <property type="entry name" value="PCRF"/>
    <property type="match status" value="1"/>
</dbReference>
<dbReference type="PROSITE" id="PS00745">
    <property type="entry name" value="RF_PROK_I"/>
    <property type="match status" value="1"/>
</dbReference>
<dbReference type="Gene3D" id="3.30.160.20">
    <property type="match status" value="1"/>
</dbReference>
<dbReference type="FunFam" id="3.30.160.20:FF:000004">
    <property type="entry name" value="Peptide chain release factor 1"/>
    <property type="match status" value="1"/>
</dbReference>
<dbReference type="AlphaFoldDB" id="T2M452"/>
<keyword evidence="2" id="KW-0488">Methylation</keyword>
<protein>
    <submittedName>
        <fullName evidence="5">Peptide chain release factor 1-like, mitochondrial</fullName>
    </submittedName>
</protein>
<name>T2M452_HYDVU</name>
<dbReference type="InterPro" id="IPR045853">
    <property type="entry name" value="Pep_chain_release_fac_I_sf"/>
</dbReference>
<evidence type="ECO:0000313" key="5">
    <source>
        <dbReference type="EMBL" id="CDG66747.1"/>
    </source>
</evidence>
<sequence>MRQLNSNQSHKEQVGLVNFNLTPTEIKNYSSECHRMKPAVEIYNLLLKKREEIIELAALGIDNKEMKEFVQEEISACQVCIADLELRLLDSIIPKDKDDSNNAIMEIRAGTGGREAAIFAAEMLSMYDKYSSSNQWKFEVLDESESTDGGLKEVSVNIIGSGVFGKLKHEIGVHRVQRVPITESLGRVHTSTVTVAVLPQPESIDVVLNMKDVKVDTFRSSGAGGQHVNTTDSAVRLTHIPSGLVVAVQSQRSQIENKSRALKILSAQLYDFERTRVVQERVELRRTQIGSGHRSERIRTYNFPQDRITDHRIGETLSGLSDFMLGGSTFHKLVDMLRSHEKLLSLGNITGMKPSFRI</sequence>
<dbReference type="GO" id="GO:0003747">
    <property type="term" value="F:translation release factor activity"/>
    <property type="evidence" value="ECO:0007669"/>
    <property type="project" value="InterPro"/>
</dbReference>
<dbReference type="GO" id="GO:0005737">
    <property type="term" value="C:cytoplasm"/>
    <property type="evidence" value="ECO:0007669"/>
    <property type="project" value="UniProtKB-ARBA"/>
</dbReference>
<accession>T2M452</accession>
<dbReference type="OrthoDB" id="2019491at2759"/>
<comment type="similarity">
    <text evidence="1">Belongs to the prokaryotic/mitochondrial release factor family.</text>
</comment>
<reference evidence="5" key="1">
    <citation type="journal article" date="2013" name="Genome Biol. Evol.">
        <title>Punctuated emergences of genetic and phenotypic innovations in eumetazoan, bilaterian, euteleostome, and hominidae ancestors.</title>
        <authorList>
            <person name="Wenger Y."/>
            <person name="Galliot B."/>
        </authorList>
    </citation>
    <scope>NUCLEOTIDE SEQUENCE</scope>
    <source>
        <tissue evidence="5">Whole animals</tissue>
    </source>
</reference>
<proteinExistence type="evidence at transcript level"/>
<dbReference type="PANTHER" id="PTHR43804">
    <property type="entry name" value="LD18447P"/>
    <property type="match status" value="1"/>
</dbReference>
<evidence type="ECO:0000256" key="2">
    <source>
        <dbReference type="ARBA" id="ARBA00022481"/>
    </source>
</evidence>
<organism evidence="5">
    <name type="scientific">Hydra vulgaris</name>
    <name type="common">Hydra</name>
    <name type="synonym">Hydra attenuata</name>
    <dbReference type="NCBI Taxonomy" id="6087"/>
    <lineage>
        <taxon>Eukaryota</taxon>
        <taxon>Metazoa</taxon>
        <taxon>Cnidaria</taxon>
        <taxon>Hydrozoa</taxon>
        <taxon>Hydroidolina</taxon>
        <taxon>Anthoathecata</taxon>
        <taxon>Aplanulata</taxon>
        <taxon>Hydridae</taxon>
        <taxon>Hydra</taxon>
    </lineage>
</organism>
<dbReference type="InterPro" id="IPR000352">
    <property type="entry name" value="Pep_chain_release_fac_I"/>
</dbReference>
<feature type="domain" description="Prokaryotic-type class I peptide chain release factors" evidence="4">
    <location>
        <begin position="219"/>
        <end position="235"/>
    </location>
</feature>
<evidence type="ECO:0000256" key="1">
    <source>
        <dbReference type="ARBA" id="ARBA00010835"/>
    </source>
</evidence>
<feature type="non-terminal residue" evidence="5">
    <location>
        <position position="1"/>
    </location>
</feature>
<dbReference type="Pfam" id="PF03462">
    <property type="entry name" value="PCRF"/>
    <property type="match status" value="1"/>
</dbReference>
<dbReference type="FunFam" id="3.30.70.1660:FF:000002">
    <property type="entry name" value="Peptide chain release factor 1"/>
    <property type="match status" value="1"/>
</dbReference>
<dbReference type="PANTHER" id="PTHR43804:SF7">
    <property type="entry name" value="LD18447P"/>
    <property type="match status" value="1"/>
</dbReference>